<keyword evidence="2" id="KW-1185">Reference proteome</keyword>
<reference evidence="2" key="1">
    <citation type="submission" date="2019-02" db="EMBL/GenBank/DDBJ databases">
        <title>Glaciihabitans arcticus sp. nov., a psychrotolerant bacterium isolated from polar soil.</title>
        <authorList>
            <person name="Dahal R.H."/>
        </authorList>
    </citation>
    <scope>NUCLEOTIDE SEQUENCE [LARGE SCALE GENOMIC DNA]</scope>
    <source>
        <strain evidence="2">RP-3-7</strain>
    </source>
</reference>
<protein>
    <recommendedName>
        <fullName evidence="3">Squalene cyclase</fullName>
    </recommendedName>
</protein>
<name>A0A4Q9GY41_9MICO</name>
<dbReference type="EMBL" id="SISG01000001">
    <property type="protein sequence ID" value="TBN57693.1"/>
    <property type="molecule type" value="Genomic_DNA"/>
</dbReference>
<accession>A0A4Q9GY41</accession>
<evidence type="ECO:0008006" key="3">
    <source>
        <dbReference type="Google" id="ProtNLM"/>
    </source>
</evidence>
<comment type="caution">
    <text evidence="1">The sequence shown here is derived from an EMBL/GenBank/DDBJ whole genome shotgun (WGS) entry which is preliminary data.</text>
</comment>
<dbReference type="Proteomes" id="UP000294194">
    <property type="component" value="Unassembled WGS sequence"/>
</dbReference>
<dbReference type="AlphaFoldDB" id="A0A4Q9GY41"/>
<gene>
    <name evidence="1" type="ORF">EYE40_10005</name>
</gene>
<evidence type="ECO:0000313" key="2">
    <source>
        <dbReference type="Proteomes" id="UP000294194"/>
    </source>
</evidence>
<dbReference type="SUPFAM" id="SSF48239">
    <property type="entry name" value="Terpenoid cyclases/Protein prenyltransferases"/>
    <property type="match status" value="1"/>
</dbReference>
<dbReference type="RefSeq" id="WP_130981804.1">
    <property type="nucleotide sequence ID" value="NZ_SISG01000001.1"/>
</dbReference>
<dbReference type="Gene3D" id="1.50.10.20">
    <property type="match status" value="1"/>
</dbReference>
<sequence>MNDVVDYLLSGDPAIRWQTLRDLTDAPPAAIAEARAEVAMSGWGARLLGEQAEDGRWDGGTYRPGWVDDEKPFFDAWTATHFSLQSLVEYGVDPAAEPVRVAIDRVARQVTWQYHDTGYFEGETESCINGIALAIGGYFGQDSSRIVQTLLAGQHADGGWNCWSEEEPGAPSSFHSTLAALEGLFAVPDPSEEVTAARLRGEEYLLERGLLWRVSDGELTDVRFTLLASPVRWYYDVLRALDYFRLARPERDPRLGRAIDLLRAKQLPNGMFPLEYHHEGPTLFELEAEGEGHPSRWVTLRALRVLRWWEDAAPVALTP</sequence>
<evidence type="ECO:0000313" key="1">
    <source>
        <dbReference type="EMBL" id="TBN57693.1"/>
    </source>
</evidence>
<organism evidence="1 2">
    <name type="scientific">Glaciihabitans arcticus</name>
    <dbReference type="NCBI Taxonomy" id="2668039"/>
    <lineage>
        <taxon>Bacteria</taxon>
        <taxon>Bacillati</taxon>
        <taxon>Actinomycetota</taxon>
        <taxon>Actinomycetes</taxon>
        <taxon>Micrococcales</taxon>
        <taxon>Microbacteriaceae</taxon>
        <taxon>Glaciihabitans</taxon>
    </lineage>
</organism>
<proteinExistence type="predicted"/>
<dbReference type="InterPro" id="IPR008930">
    <property type="entry name" value="Terpenoid_cyclase/PrenylTrfase"/>
</dbReference>